<gene>
    <name evidence="1" type="ORF">LLT3_04835</name>
</gene>
<organism evidence="1 2">
    <name type="scientific">Lactococcus cremoris subsp. cremoris TIFN3</name>
    <dbReference type="NCBI Taxonomy" id="1234873"/>
    <lineage>
        <taxon>Bacteria</taxon>
        <taxon>Bacillati</taxon>
        <taxon>Bacillota</taxon>
        <taxon>Bacilli</taxon>
        <taxon>Lactobacillales</taxon>
        <taxon>Streptococcaceae</taxon>
        <taxon>Lactococcus</taxon>
        <taxon>Lactococcus cremoris subsp. cremoris</taxon>
    </lineage>
</organism>
<comment type="caution">
    <text evidence="1">The sequence shown here is derived from an EMBL/GenBank/DDBJ whole genome shotgun (WGS) entry which is preliminary data.</text>
</comment>
<dbReference type="EMBL" id="ATBE01000283">
    <property type="protein sequence ID" value="EQC94542.1"/>
    <property type="molecule type" value="Genomic_DNA"/>
</dbReference>
<proteinExistence type="predicted"/>
<dbReference type="Proteomes" id="UP000015664">
    <property type="component" value="Unassembled WGS sequence"/>
</dbReference>
<evidence type="ECO:0000313" key="1">
    <source>
        <dbReference type="EMBL" id="EQC94542.1"/>
    </source>
</evidence>
<name>T0VFH6_LACLC</name>
<sequence length="40" mass="4933">MFFDEKGFKKDLKRILNGEVQRMHNNLKETMDKEEREFLS</sequence>
<accession>T0VFH6</accession>
<dbReference type="PATRIC" id="fig|1234873.3.peg.1957"/>
<protein>
    <submittedName>
        <fullName evidence="1">Uncharacterized protein</fullName>
    </submittedName>
</protein>
<reference evidence="1 2" key="1">
    <citation type="journal article" date="2013" name="ISME J.">
        <title>Multifactorial diversity sustains microbial community stability.</title>
        <authorList>
            <person name="Erkus O."/>
            <person name="de Jager V.C."/>
            <person name="Spus M."/>
            <person name="van Alen-Boerrigter I.J."/>
            <person name="van Rijswijck I.M."/>
            <person name="Hazelwood L."/>
            <person name="Janssen P.W."/>
            <person name="van Hijum S.A."/>
            <person name="Kleerebezem M."/>
            <person name="Smid E.J."/>
        </authorList>
    </citation>
    <scope>NUCLEOTIDE SEQUENCE [LARGE SCALE GENOMIC DNA]</scope>
    <source>
        <strain evidence="1 2">TIFN3</strain>
    </source>
</reference>
<evidence type="ECO:0000313" key="2">
    <source>
        <dbReference type="Proteomes" id="UP000015664"/>
    </source>
</evidence>
<dbReference type="AlphaFoldDB" id="T0VFH6"/>